<gene>
    <name evidence="5" type="ORF">AURANDRAFT_62322</name>
</gene>
<feature type="domain" description="GRIP" evidence="4">
    <location>
        <begin position="1291"/>
        <end position="1341"/>
    </location>
</feature>
<keyword evidence="3" id="KW-0732">Signal</keyword>
<evidence type="ECO:0000313" key="5">
    <source>
        <dbReference type="EMBL" id="EGB10815.1"/>
    </source>
</evidence>
<dbReference type="PROSITE" id="PS50913">
    <property type="entry name" value="GRIP"/>
    <property type="match status" value="1"/>
</dbReference>
<dbReference type="KEGG" id="aaf:AURANDRAFT_62322"/>
<dbReference type="OrthoDB" id="5848685at2759"/>
<feature type="region of interest" description="Disordered" evidence="2">
    <location>
        <begin position="1260"/>
        <end position="1296"/>
    </location>
</feature>
<protein>
    <recommendedName>
        <fullName evidence="4">GRIP domain-containing protein</fullName>
    </recommendedName>
</protein>
<sequence>MRRVVRIHFAMRRVVLLLCAVLQANGFHAAPPPQRPSTLLRASPLSSIPVGSIVLGALAIGSVGDLVVEVPKLGGEGADYIGTLLDAAFLGYATKTLGAQSGLLADAAPATTVEGLELCVSLSVGREDGTWMPKDWAASGARLLLPLDVRFEDERLDLGFPGEEALGGRFCRRLSCDGGSFVGRDGRVEVAAAFFDADLDKDMAVRIPPGDVVEAPSGCKVVRSGGLTIKQNSWKNGFGAFGDSGGLPGGMASLMEANDAGFGCDLALWEPVRLTAAVDGLAVGTAGVVVGWTGEAYRVAPSCITARERPVVARPEELAPRERPPIAGAEALARTPVVSGDSDFGACALCEADVARKLGLVSPLYTCCGGSGAETLDGDLRAQRIEAHKAKQRPRLGRTASLTAEIAARRDHAKAGENSGFRSGRPRLRSDGPYFVHERAAADVAVAATAAAAADAAARGRAFAANLFGAPGIGDGVTRVSDAANDLGLAAPLARALKRGKLTVAFSGHSAAAGHGNMFNESFPFAFQRLLGPALAAAGVELRVGNFALGGTHSRPHPTFCAREVWGDDVDYVNWDFDMTEAGGQDRDGMLAFAAALGAAYDPPPVLVVKGGGVDDRARLAAKVLEPNSPVLRYDPRKLMTGPFAEAELDRNRKCVVALLAPSLAKGGGCADGARFHSGSGGRCSSQVKWHPGWAVHEFHGAALALPWLKALENLLRDVAATGAKALDAVEKPKPWAPAPGFDWGDAGFLAEKVAGGLACATAYEPRAGRGVADLVKDASALEAPRQRAAAGVEPDGCGQGPMDARGALLVAPDMGAVELALPGAKPPLATLLLCEPATGWNRARGMVPLDDGAKATWTLDGAPLTLAPLPRNSHLQRCYVATAAGAGAGAGGAGAVLAVAAKGGSHEHLRISQVIWSNASEPALPNGAVAAPAAAAPARAPGAAASAAAPPARAPSAGSLSAGAPGAMKKSSSADGKLQQLLSLARDRLQAQQKLLASREARISELARQLEDERSRAPAAGDARALTPARALGHVSERTVFPGSASAGRWILFEFEESEDLEWRHFESAAAVNDFVRRDPGREPVVVPEAAMTQHDASRVRERAASDVARATEDLRKYRVAAELERKQKDALLRDATASRVSRDQSALDRARDALLEATAPPPAPPAPSADEARAALQRAHDALEAENARLRAVGSDSALAAQWRQRYETVAGDAERLREENRLLRAARRGAAGPDLAAKYDDLKREYKLYRENARKALKESDAAGTAAPRALDALGDRGDRRRPPPRGAHPEGDKFAYLKNLMTKYLGTADPDAKEHMERAVMMVLGYTDDEKARILADRDASGSGLAPAGLAAWWG</sequence>
<accession>F0Y1F6</accession>
<evidence type="ECO:0000259" key="4">
    <source>
        <dbReference type="PROSITE" id="PS50913"/>
    </source>
</evidence>
<feature type="region of interest" description="Disordered" evidence="2">
    <location>
        <begin position="1159"/>
        <end position="1180"/>
    </location>
</feature>
<dbReference type="Pfam" id="PF01465">
    <property type="entry name" value="GRIP"/>
    <property type="match status" value="1"/>
</dbReference>
<feature type="coiled-coil region" evidence="1">
    <location>
        <begin position="990"/>
        <end position="1017"/>
    </location>
</feature>
<feature type="region of interest" description="Disordered" evidence="2">
    <location>
        <begin position="948"/>
        <end position="975"/>
    </location>
</feature>
<organism evidence="6">
    <name type="scientific">Aureococcus anophagefferens</name>
    <name type="common">Harmful bloom alga</name>
    <dbReference type="NCBI Taxonomy" id="44056"/>
    <lineage>
        <taxon>Eukaryota</taxon>
        <taxon>Sar</taxon>
        <taxon>Stramenopiles</taxon>
        <taxon>Ochrophyta</taxon>
        <taxon>Pelagophyceae</taxon>
        <taxon>Pelagomonadales</taxon>
        <taxon>Pelagomonadaceae</taxon>
        <taxon>Aureococcus</taxon>
    </lineage>
</organism>
<keyword evidence="1" id="KW-0175">Coiled coil</keyword>
<feature type="compositionally biased region" description="Basic and acidic residues" evidence="2">
    <location>
        <begin position="1277"/>
        <end position="1296"/>
    </location>
</feature>
<dbReference type="GeneID" id="20223842"/>
<evidence type="ECO:0000256" key="2">
    <source>
        <dbReference type="SAM" id="MobiDB-lite"/>
    </source>
</evidence>
<feature type="signal peptide" evidence="3">
    <location>
        <begin position="1"/>
        <end position="26"/>
    </location>
</feature>
<evidence type="ECO:0000256" key="3">
    <source>
        <dbReference type="SAM" id="SignalP"/>
    </source>
</evidence>
<reference evidence="5 6" key="1">
    <citation type="journal article" date="2011" name="Proc. Natl. Acad. Sci. U.S.A.">
        <title>Niche of harmful alga Aureococcus anophagefferens revealed through ecogenomics.</title>
        <authorList>
            <person name="Gobler C.J."/>
            <person name="Berry D.L."/>
            <person name="Dyhrman S.T."/>
            <person name="Wilhelm S.W."/>
            <person name="Salamov A."/>
            <person name="Lobanov A.V."/>
            <person name="Zhang Y."/>
            <person name="Collier J.L."/>
            <person name="Wurch L.L."/>
            <person name="Kustka A.B."/>
            <person name="Dill B.D."/>
            <person name="Shah M."/>
            <person name="VerBerkmoes N.C."/>
            <person name="Kuo A."/>
            <person name="Terry A."/>
            <person name="Pangilinan J."/>
            <person name="Lindquist E.A."/>
            <person name="Lucas S."/>
            <person name="Paulsen I.T."/>
            <person name="Hattenrath-Lehmann T.K."/>
            <person name="Talmage S.C."/>
            <person name="Walker E.A."/>
            <person name="Koch F."/>
            <person name="Burson A.M."/>
            <person name="Marcoval M.A."/>
            <person name="Tang Y.Z."/>
            <person name="Lecleir G.R."/>
            <person name="Coyne K.J."/>
            <person name="Berg G.M."/>
            <person name="Bertrand E.M."/>
            <person name="Saito M.A."/>
            <person name="Gladyshev V.N."/>
            <person name="Grigoriev I.V."/>
        </authorList>
    </citation>
    <scope>NUCLEOTIDE SEQUENCE [LARGE SCALE GENOMIC DNA]</scope>
    <source>
        <strain evidence="6">CCMP 1984</strain>
    </source>
</reference>
<dbReference type="RefSeq" id="XP_009034401.1">
    <property type="nucleotide sequence ID" value="XM_009036153.1"/>
</dbReference>
<dbReference type="Proteomes" id="UP000002729">
    <property type="component" value="Unassembled WGS sequence"/>
</dbReference>
<dbReference type="InParanoid" id="F0Y1F6"/>
<dbReference type="eggNOG" id="ENOG502S2M2">
    <property type="taxonomic scope" value="Eukaryota"/>
</dbReference>
<dbReference type="InterPro" id="IPR000237">
    <property type="entry name" value="GRIP_dom"/>
</dbReference>
<feature type="chain" id="PRO_5003262619" description="GRIP domain-containing protein" evidence="3">
    <location>
        <begin position="27"/>
        <end position="1359"/>
    </location>
</feature>
<proteinExistence type="predicted"/>
<feature type="compositionally biased region" description="Low complexity" evidence="2">
    <location>
        <begin position="948"/>
        <end position="968"/>
    </location>
</feature>
<name>F0Y1F6_AURAN</name>
<evidence type="ECO:0000313" key="6">
    <source>
        <dbReference type="Proteomes" id="UP000002729"/>
    </source>
</evidence>
<dbReference type="EMBL" id="GL833123">
    <property type="protein sequence ID" value="EGB10815.1"/>
    <property type="molecule type" value="Genomic_DNA"/>
</dbReference>
<evidence type="ECO:0000256" key="1">
    <source>
        <dbReference type="SAM" id="Coils"/>
    </source>
</evidence>
<keyword evidence="6" id="KW-1185">Reference proteome</keyword>